<evidence type="ECO:0000256" key="1">
    <source>
        <dbReference type="SAM" id="MobiDB-lite"/>
    </source>
</evidence>
<keyword evidence="2" id="KW-0732">Signal</keyword>
<name>A0A150X3Y8_9BACT</name>
<gene>
    <name evidence="3" type="ORF">AWW68_12125</name>
</gene>
<feature type="region of interest" description="Disordered" evidence="1">
    <location>
        <begin position="214"/>
        <end position="279"/>
    </location>
</feature>
<feature type="chain" id="PRO_5007574037" description="DUF4296 domain-containing protein" evidence="2">
    <location>
        <begin position="23"/>
        <end position="279"/>
    </location>
</feature>
<dbReference type="AlphaFoldDB" id="A0A150X3Y8"/>
<evidence type="ECO:0008006" key="5">
    <source>
        <dbReference type="Google" id="ProtNLM"/>
    </source>
</evidence>
<protein>
    <recommendedName>
        <fullName evidence="5">DUF4296 domain-containing protein</fullName>
    </recommendedName>
</protein>
<dbReference type="OrthoDB" id="981677at2"/>
<proteinExistence type="predicted"/>
<accession>A0A150X3Y8</accession>
<reference evidence="3 4" key="1">
    <citation type="submission" date="2016-01" db="EMBL/GenBank/DDBJ databases">
        <title>Genome sequencing of Roseivirga spongicola UST030701-084.</title>
        <authorList>
            <person name="Selvaratnam C."/>
            <person name="Thevarajoo S."/>
            <person name="Goh K.M."/>
            <person name="Ee R."/>
            <person name="Chan K.-G."/>
            <person name="Chong C.S."/>
        </authorList>
    </citation>
    <scope>NUCLEOTIDE SEQUENCE [LARGE SCALE GENOMIC DNA]</scope>
    <source>
        <strain evidence="3 4">UST030701-084</strain>
    </source>
</reference>
<sequence>MTKTPFICLVAIGLLSSCGMQMICPAYQSAFVLDEDYQRDMYSLFTVVDGDTVPKRPYGYKYKADGDSLMEKFIKGTEGKGFRVQKGRTHSLEKAGFVYENRAKEKLWVKVFSGPEKPVLENPYLFDRITKRKPFYKLDHLETELVHFNSTEHDSIVKSIVNRGDTSRYDRLMQEYYAKPPALQAQHAPLLRGGFNTEQEEYNKRYRDYFLRMPDPPAPIDSSELENLPQETLAEDSTKKKGIFGLFKKGKKEKEEKPPKERRRDRKNNQEGTKEEEDN</sequence>
<evidence type="ECO:0000313" key="4">
    <source>
        <dbReference type="Proteomes" id="UP000075606"/>
    </source>
</evidence>
<evidence type="ECO:0000313" key="3">
    <source>
        <dbReference type="EMBL" id="KYG73436.1"/>
    </source>
</evidence>
<organism evidence="3 4">
    <name type="scientific">Roseivirga spongicola</name>
    <dbReference type="NCBI Taxonomy" id="333140"/>
    <lineage>
        <taxon>Bacteria</taxon>
        <taxon>Pseudomonadati</taxon>
        <taxon>Bacteroidota</taxon>
        <taxon>Cytophagia</taxon>
        <taxon>Cytophagales</taxon>
        <taxon>Roseivirgaceae</taxon>
        <taxon>Roseivirga</taxon>
    </lineage>
</organism>
<dbReference type="EMBL" id="LRPC01000028">
    <property type="protein sequence ID" value="KYG73436.1"/>
    <property type="molecule type" value="Genomic_DNA"/>
</dbReference>
<feature type="signal peptide" evidence="2">
    <location>
        <begin position="1"/>
        <end position="22"/>
    </location>
</feature>
<comment type="caution">
    <text evidence="3">The sequence shown here is derived from an EMBL/GenBank/DDBJ whole genome shotgun (WGS) entry which is preliminary data.</text>
</comment>
<dbReference type="RefSeq" id="WP_068221756.1">
    <property type="nucleotide sequence ID" value="NZ_CP139724.1"/>
</dbReference>
<evidence type="ECO:0000256" key="2">
    <source>
        <dbReference type="SAM" id="SignalP"/>
    </source>
</evidence>
<keyword evidence="4" id="KW-1185">Reference proteome</keyword>
<dbReference type="PROSITE" id="PS51257">
    <property type="entry name" value="PROKAR_LIPOPROTEIN"/>
    <property type="match status" value="1"/>
</dbReference>
<dbReference type="Proteomes" id="UP000075606">
    <property type="component" value="Unassembled WGS sequence"/>
</dbReference>